<evidence type="ECO:0000256" key="1">
    <source>
        <dbReference type="SAM" id="MobiDB-lite"/>
    </source>
</evidence>
<feature type="region of interest" description="Disordered" evidence="1">
    <location>
        <begin position="1"/>
        <end position="29"/>
    </location>
</feature>
<protein>
    <submittedName>
        <fullName evidence="2">Uncharacterized protein</fullName>
    </submittedName>
</protein>
<organism evidence="2 3">
    <name type="scientific">Stigmatella aurantiaca</name>
    <dbReference type="NCBI Taxonomy" id="41"/>
    <lineage>
        <taxon>Bacteria</taxon>
        <taxon>Pseudomonadati</taxon>
        <taxon>Myxococcota</taxon>
        <taxon>Myxococcia</taxon>
        <taxon>Myxococcales</taxon>
        <taxon>Cystobacterineae</taxon>
        <taxon>Archangiaceae</taxon>
        <taxon>Stigmatella</taxon>
    </lineage>
</organism>
<keyword evidence="3" id="KW-1185">Reference proteome</keyword>
<dbReference type="OrthoDB" id="5521116at2"/>
<name>A0A1H7YJW7_STIAU</name>
<dbReference type="Proteomes" id="UP000182719">
    <property type="component" value="Unassembled WGS sequence"/>
</dbReference>
<dbReference type="AlphaFoldDB" id="A0A1H7YJW7"/>
<sequence length="79" mass="8643">MIKAHSPRSFQTGEVAATDYGPVDFHGVPPDRLPPPGLCRVWLEGVPPDRQPPPMKCRDAHAAQRRSGGRVLFMPASDL</sequence>
<proteinExistence type="predicted"/>
<accession>A0A1H7YJW7</accession>
<dbReference type="RefSeq" id="WP_075009397.1">
    <property type="nucleotide sequence ID" value="NZ_FOAP01000017.1"/>
</dbReference>
<dbReference type="EMBL" id="FOAP01000017">
    <property type="protein sequence ID" value="SEM46243.1"/>
    <property type="molecule type" value="Genomic_DNA"/>
</dbReference>
<evidence type="ECO:0000313" key="2">
    <source>
        <dbReference type="EMBL" id="SEM46243.1"/>
    </source>
</evidence>
<reference evidence="3" key="1">
    <citation type="submission" date="2016-10" db="EMBL/GenBank/DDBJ databases">
        <authorList>
            <person name="Varghese N."/>
            <person name="Submissions S."/>
        </authorList>
    </citation>
    <scope>NUCLEOTIDE SEQUENCE [LARGE SCALE GENOMIC DNA]</scope>
    <source>
        <strain evidence="3">DSM 17044</strain>
    </source>
</reference>
<gene>
    <name evidence="2" type="ORF">SAMN05444354_11749</name>
</gene>
<evidence type="ECO:0000313" key="3">
    <source>
        <dbReference type="Proteomes" id="UP000182719"/>
    </source>
</evidence>